<protein>
    <submittedName>
        <fullName evidence="2">Uncharacterized protein</fullName>
    </submittedName>
</protein>
<feature type="compositionally biased region" description="Basic residues" evidence="1">
    <location>
        <begin position="98"/>
        <end position="111"/>
    </location>
</feature>
<evidence type="ECO:0000313" key="2">
    <source>
        <dbReference type="EMBL" id="PGG95296.1"/>
    </source>
</evidence>
<sequence length="173" mass="20121">MHLVDIQEPNPTPWEFVNNGEDKQGILWLVKKERKESADSFYARLDEALEKVGEPRCKPKQAHPTEYLTKEMLNLTLGGSHRDLVFQSTSEKEAENKKKGKVLLPLRKKKGNPSPNRGRDLNQNRRDRPTHKEEKNSQCEGSFAPTKRLDFYTKGLRQLVCSGQKPFILFRWF</sequence>
<dbReference type="Proteomes" id="UP000223968">
    <property type="component" value="Unassembled WGS sequence"/>
</dbReference>
<dbReference type="AlphaFoldDB" id="A0A2B7WFA3"/>
<keyword evidence="3" id="KW-1185">Reference proteome</keyword>
<evidence type="ECO:0000313" key="3">
    <source>
        <dbReference type="Proteomes" id="UP000223968"/>
    </source>
</evidence>
<reference evidence="2 3" key="1">
    <citation type="submission" date="2017-10" db="EMBL/GenBank/DDBJ databases">
        <title>Comparative genomics in systemic dimorphic fungi from Ajellomycetaceae.</title>
        <authorList>
            <person name="Munoz J.F."/>
            <person name="Mcewen J.G."/>
            <person name="Clay O.K."/>
            <person name="Cuomo C.A."/>
        </authorList>
    </citation>
    <scope>NUCLEOTIDE SEQUENCE [LARGE SCALE GENOMIC DNA]</scope>
    <source>
        <strain evidence="2 3">UAMH5409</strain>
    </source>
</reference>
<feature type="compositionally biased region" description="Basic and acidic residues" evidence="1">
    <location>
        <begin position="88"/>
        <end position="97"/>
    </location>
</feature>
<proteinExistence type="predicted"/>
<feature type="region of interest" description="Disordered" evidence="1">
    <location>
        <begin position="88"/>
        <end position="140"/>
    </location>
</feature>
<accession>A0A2B7WFA3</accession>
<comment type="caution">
    <text evidence="2">The sequence shown here is derived from an EMBL/GenBank/DDBJ whole genome shotgun (WGS) entry which is preliminary data.</text>
</comment>
<dbReference type="EMBL" id="PDNB01000364">
    <property type="protein sequence ID" value="PGG95296.1"/>
    <property type="molecule type" value="Genomic_DNA"/>
</dbReference>
<feature type="compositionally biased region" description="Basic and acidic residues" evidence="1">
    <location>
        <begin position="117"/>
        <end position="137"/>
    </location>
</feature>
<organism evidence="2 3">
    <name type="scientific">Helicocarpus griseus UAMH5409</name>
    <dbReference type="NCBI Taxonomy" id="1447875"/>
    <lineage>
        <taxon>Eukaryota</taxon>
        <taxon>Fungi</taxon>
        <taxon>Dikarya</taxon>
        <taxon>Ascomycota</taxon>
        <taxon>Pezizomycotina</taxon>
        <taxon>Eurotiomycetes</taxon>
        <taxon>Eurotiomycetidae</taxon>
        <taxon>Onygenales</taxon>
        <taxon>Ajellomycetaceae</taxon>
        <taxon>Helicocarpus</taxon>
    </lineage>
</organism>
<name>A0A2B7WFA3_9EURO</name>
<evidence type="ECO:0000256" key="1">
    <source>
        <dbReference type="SAM" id="MobiDB-lite"/>
    </source>
</evidence>
<gene>
    <name evidence="2" type="ORF">AJ79_10133</name>
</gene>